<gene>
    <name evidence="2" type="ORF">INT08_01205</name>
</gene>
<evidence type="ECO:0000259" key="1">
    <source>
        <dbReference type="Pfam" id="PF01882"/>
    </source>
</evidence>
<reference evidence="2 3" key="1">
    <citation type="journal article" date="2020" name="Microorganisms">
        <title>Simultaneous Genome Sequencing of Prosthecochloris ethylica and Desulfuromonas acetoxidans within a Syntrophic Mixture Reveals Unique Pili and Protein Interactions.</title>
        <authorList>
            <person name="Kyndt J.A."/>
            <person name="Van Beeumen J.J."/>
            <person name="Meyer T.E."/>
        </authorList>
    </citation>
    <scope>NUCLEOTIDE SEQUENCE [LARGE SCALE GENOMIC DNA]</scope>
    <source>
        <strain evidence="2 3">N3</strain>
    </source>
</reference>
<dbReference type="InterPro" id="IPR036465">
    <property type="entry name" value="vWFA_dom_sf"/>
</dbReference>
<dbReference type="Pfam" id="PF01882">
    <property type="entry name" value="DUF58"/>
    <property type="match status" value="1"/>
</dbReference>
<dbReference type="EMBL" id="JADGII010000001">
    <property type="protein sequence ID" value="MBF0635800.1"/>
    <property type="molecule type" value="Genomic_DNA"/>
</dbReference>
<evidence type="ECO:0000313" key="3">
    <source>
        <dbReference type="Proteomes" id="UP000619838"/>
    </source>
</evidence>
<dbReference type="SUPFAM" id="SSF53300">
    <property type="entry name" value="vWA-like"/>
    <property type="match status" value="1"/>
</dbReference>
<organism evidence="2 3">
    <name type="scientific">Prosthecochloris ethylica</name>
    <dbReference type="NCBI Taxonomy" id="2743976"/>
    <lineage>
        <taxon>Bacteria</taxon>
        <taxon>Pseudomonadati</taxon>
        <taxon>Chlorobiota</taxon>
        <taxon>Chlorobiia</taxon>
        <taxon>Chlorobiales</taxon>
        <taxon>Chlorobiaceae</taxon>
        <taxon>Prosthecochloris</taxon>
    </lineage>
</organism>
<dbReference type="Proteomes" id="UP000619838">
    <property type="component" value="Unassembled WGS sequence"/>
</dbReference>
<sequence length="297" mass="34547">MQDRPDDMIDIARLVRRLEIRSRRLTSEQLCGEYRSVFKGRGIEFSHVREYEWGDDVRAIDWNTSARRNRLHVKQFAEERERVLFLAVDCSASMMYGSRQRLKRELAAEAAALLGFSALMNNDRVGLVMFSDRVEAVIPPRRGRTHLLRLMETILRFRPAGRRTSIDAACSFILRVCRRRAIVFLLSDLADDGCEQAMRAVNARHDFVVLHLSDPLERRLPLSGILHVRDPESGTVQLIDAGSRAVCERYRVWKLQGRRQLERKLRSMRVDSVFLETDGPVAGPLNRFFRLREQRRL</sequence>
<dbReference type="PANTHER" id="PTHR33608">
    <property type="entry name" value="BLL2464 PROTEIN"/>
    <property type="match status" value="1"/>
</dbReference>
<protein>
    <submittedName>
        <fullName evidence="2">DUF58 domain-containing protein</fullName>
    </submittedName>
</protein>
<name>A0ABR9XPT3_9CHLB</name>
<comment type="caution">
    <text evidence="2">The sequence shown here is derived from an EMBL/GenBank/DDBJ whole genome shotgun (WGS) entry which is preliminary data.</text>
</comment>
<dbReference type="InterPro" id="IPR002881">
    <property type="entry name" value="DUF58"/>
</dbReference>
<proteinExistence type="predicted"/>
<accession>A0ABR9XPT3</accession>
<dbReference type="RefSeq" id="WP_114607385.1">
    <property type="nucleotide sequence ID" value="NZ_JABVZQ010000002.1"/>
</dbReference>
<dbReference type="CDD" id="cd00198">
    <property type="entry name" value="vWFA"/>
    <property type="match status" value="1"/>
</dbReference>
<feature type="domain" description="DUF58" evidence="1">
    <location>
        <begin position="48"/>
        <end position="251"/>
    </location>
</feature>
<keyword evidence="3" id="KW-1185">Reference proteome</keyword>
<dbReference type="PANTHER" id="PTHR33608:SF6">
    <property type="entry name" value="BLL2464 PROTEIN"/>
    <property type="match status" value="1"/>
</dbReference>
<evidence type="ECO:0000313" key="2">
    <source>
        <dbReference type="EMBL" id="MBF0635800.1"/>
    </source>
</evidence>
<dbReference type="Gene3D" id="3.40.50.410">
    <property type="entry name" value="von Willebrand factor, type A domain"/>
    <property type="match status" value="1"/>
</dbReference>